<sequence>MRQPKMAAPEPSTSITYTQGGAVFKDISANRDIIINHISEIRPLADELNASFFGSSDVFKSVQEELSLLISLLVVTTRRYHEFNLDDENLIELGNELQKCNQTLKELHDLKQYYDDLPSRSKIPWERMKLGASPLVEIRARIAASRQIITVLNTDMIASSQANVERLLKKFIQEQQNELTEGSVISSLSSGSLSLDDKETWRRIRKELQGVGMTPEAFDKNRAFILDTLAETFIERHTVEDIDGDGRQSTRGSIFSEASVIPLHTGAYNPVEGTLLQDRKGEISKARPKAKPNRASQFSRLVYRLTSSRDEFLEAVQTGDLSLVIRCLERGVDIDSQISRGKTALVIAAENGFEEIVETLLAQGISILRRENGYRALAAAASNGNERVVQMLLRAGVPTHQTTHEDPPGLPIVQAVRSNHSQVLRLLLNHGAGINHASFSGLTALMWASMLGYEDPSRILLETGAKVDLHATRDGFAVVPGTGTTFNYQEGQTALLLATQRRHEAIVALLLSYGADVLWTTSLSRTALHEALIRPVGGENDCAKQLEVVKILFQYGANTAVNWTDKSERTPLLYAVRESTPDMVKLLLDNGADVNHETTTSMRPLLRAASFGSTAIVDILLHAGAEVNAKNAHGETALWDAVRCDNISVAKLLLQHGAEANVHNNYGETVLLEAVKEELEEMALMLIQHGTDPNLRDKDGVVPLLHAVGQDNCPMTKILVQNGADINIQGHHGESALFFAVRTNSIAMAELLLEMGADPNLRNSKGETPLLDGLDQLDHAAMVELLLRKGADPNSKSSHGEPAIFVALRCFSELHPVPSQSKIDLLLKYGAGPNSLSPTGETILNEAIKKKKADVVRTLLDSGASVHWPNKREQTPLSMVEQMLQGQHRKEEDLYLPGGRRSDKDLDQINIFLEAYRTPIRTVKVEE</sequence>
<feature type="repeat" description="ANK" evidence="3">
    <location>
        <begin position="490"/>
        <end position="522"/>
    </location>
</feature>
<dbReference type="SMART" id="SM00248">
    <property type="entry name" value="ANK"/>
    <property type="match status" value="16"/>
</dbReference>
<reference evidence="4" key="1">
    <citation type="submission" date="2022-11" db="EMBL/GenBank/DDBJ databases">
        <authorList>
            <person name="Petersen C."/>
        </authorList>
    </citation>
    <scope>NUCLEOTIDE SEQUENCE</scope>
    <source>
        <strain evidence="4">IBT 26290</strain>
    </source>
</reference>
<dbReference type="PROSITE" id="PS50088">
    <property type="entry name" value="ANK_REPEAT"/>
    <property type="match status" value="12"/>
</dbReference>
<comment type="caution">
    <text evidence="4">The sequence shown here is derived from an EMBL/GenBank/DDBJ whole genome shotgun (WGS) entry which is preliminary data.</text>
</comment>
<feature type="repeat" description="ANK" evidence="3">
    <location>
        <begin position="340"/>
        <end position="372"/>
    </location>
</feature>
<evidence type="ECO:0000256" key="2">
    <source>
        <dbReference type="ARBA" id="ARBA00023043"/>
    </source>
</evidence>
<feature type="repeat" description="ANK" evidence="3">
    <location>
        <begin position="440"/>
        <end position="472"/>
    </location>
</feature>
<feature type="repeat" description="ANK" evidence="3">
    <location>
        <begin position="699"/>
        <end position="731"/>
    </location>
</feature>
<feature type="repeat" description="ANK" evidence="3">
    <location>
        <begin position="732"/>
        <end position="764"/>
    </location>
</feature>
<dbReference type="Gene3D" id="1.25.40.20">
    <property type="entry name" value="Ankyrin repeat-containing domain"/>
    <property type="match status" value="6"/>
</dbReference>
<dbReference type="AlphaFoldDB" id="A0A9W9I830"/>
<feature type="repeat" description="ANK" evidence="3">
    <location>
        <begin position="633"/>
        <end position="665"/>
    </location>
</feature>
<feature type="repeat" description="ANK" evidence="3">
    <location>
        <begin position="600"/>
        <end position="632"/>
    </location>
</feature>
<keyword evidence="2 3" id="KW-0040">ANK repeat</keyword>
<dbReference type="OrthoDB" id="20872at2759"/>
<feature type="repeat" description="ANK" evidence="3">
    <location>
        <begin position="567"/>
        <end position="599"/>
    </location>
</feature>
<organism evidence="4 5">
    <name type="scientific">Penicillium canariense</name>
    <dbReference type="NCBI Taxonomy" id="189055"/>
    <lineage>
        <taxon>Eukaryota</taxon>
        <taxon>Fungi</taxon>
        <taxon>Dikarya</taxon>
        <taxon>Ascomycota</taxon>
        <taxon>Pezizomycotina</taxon>
        <taxon>Eurotiomycetes</taxon>
        <taxon>Eurotiomycetidae</taxon>
        <taxon>Eurotiales</taxon>
        <taxon>Aspergillaceae</taxon>
        <taxon>Penicillium</taxon>
    </lineage>
</organism>
<dbReference type="Proteomes" id="UP001149163">
    <property type="component" value="Unassembled WGS sequence"/>
</dbReference>
<accession>A0A9W9I830</accession>
<evidence type="ECO:0000313" key="5">
    <source>
        <dbReference type="Proteomes" id="UP001149163"/>
    </source>
</evidence>
<evidence type="ECO:0000313" key="4">
    <source>
        <dbReference type="EMBL" id="KAJ5166727.1"/>
    </source>
</evidence>
<feature type="repeat" description="ANK" evidence="3">
    <location>
        <begin position="765"/>
        <end position="798"/>
    </location>
</feature>
<dbReference type="Pfam" id="PF00023">
    <property type="entry name" value="Ank"/>
    <property type="match status" value="1"/>
</dbReference>
<dbReference type="EMBL" id="JAPQKN010000003">
    <property type="protein sequence ID" value="KAJ5166727.1"/>
    <property type="molecule type" value="Genomic_DNA"/>
</dbReference>
<dbReference type="InterPro" id="IPR002110">
    <property type="entry name" value="Ankyrin_rpt"/>
</dbReference>
<dbReference type="PRINTS" id="PR01415">
    <property type="entry name" value="ANKYRIN"/>
</dbReference>
<evidence type="ECO:0008006" key="6">
    <source>
        <dbReference type="Google" id="ProtNLM"/>
    </source>
</evidence>
<keyword evidence="5" id="KW-1185">Reference proteome</keyword>
<dbReference type="GeneID" id="81426809"/>
<dbReference type="PANTHER" id="PTHR24198">
    <property type="entry name" value="ANKYRIN REPEAT AND PROTEIN KINASE DOMAIN-CONTAINING PROTEIN"/>
    <property type="match status" value="1"/>
</dbReference>
<dbReference type="SUPFAM" id="SSF48403">
    <property type="entry name" value="Ankyrin repeat"/>
    <property type="match status" value="2"/>
</dbReference>
<dbReference type="RefSeq" id="XP_056543188.1">
    <property type="nucleotide sequence ID" value="XM_056687633.1"/>
</dbReference>
<dbReference type="PROSITE" id="PS50297">
    <property type="entry name" value="ANK_REP_REGION"/>
    <property type="match status" value="10"/>
</dbReference>
<protein>
    <recommendedName>
        <fullName evidence="6">Ankyrin repeat-containing domain protein</fullName>
    </recommendedName>
</protein>
<evidence type="ECO:0000256" key="1">
    <source>
        <dbReference type="ARBA" id="ARBA00022737"/>
    </source>
</evidence>
<feature type="repeat" description="ANK" evidence="3">
    <location>
        <begin position="666"/>
        <end position="698"/>
    </location>
</feature>
<name>A0A9W9I830_9EURO</name>
<dbReference type="PANTHER" id="PTHR24198:SF165">
    <property type="entry name" value="ANKYRIN REPEAT-CONTAINING PROTEIN-RELATED"/>
    <property type="match status" value="1"/>
</dbReference>
<proteinExistence type="predicted"/>
<evidence type="ECO:0000256" key="3">
    <source>
        <dbReference type="PROSITE-ProRule" id="PRU00023"/>
    </source>
</evidence>
<keyword evidence="1" id="KW-0677">Repeat</keyword>
<dbReference type="InterPro" id="IPR036770">
    <property type="entry name" value="Ankyrin_rpt-contain_sf"/>
</dbReference>
<gene>
    <name evidence="4" type="ORF">N7482_005508</name>
</gene>
<dbReference type="Pfam" id="PF12796">
    <property type="entry name" value="Ank_2"/>
    <property type="match status" value="5"/>
</dbReference>
<reference evidence="4" key="2">
    <citation type="journal article" date="2023" name="IMA Fungus">
        <title>Comparative genomic study of the Penicillium genus elucidates a diverse pangenome and 15 lateral gene transfer events.</title>
        <authorList>
            <person name="Petersen C."/>
            <person name="Sorensen T."/>
            <person name="Nielsen M.R."/>
            <person name="Sondergaard T.E."/>
            <person name="Sorensen J.L."/>
            <person name="Fitzpatrick D.A."/>
            <person name="Frisvad J.C."/>
            <person name="Nielsen K.L."/>
        </authorList>
    </citation>
    <scope>NUCLEOTIDE SEQUENCE</scope>
    <source>
        <strain evidence="4">IBT 26290</strain>
    </source>
</reference>
<feature type="repeat" description="ANK" evidence="3">
    <location>
        <begin position="372"/>
        <end position="404"/>
    </location>
</feature>
<feature type="repeat" description="ANK" evidence="3">
    <location>
        <begin position="839"/>
        <end position="871"/>
    </location>
</feature>